<evidence type="ECO:0000256" key="13">
    <source>
        <dbReference type="RuleBase" id="RU003848"/>
    </source>
</evidence>
<evidence type="ECO:0000256" key="14">
    <source>
        <dbReference type="SAM" id="Coils"/>
    </source>
</evidence>
<keyword evidence="4 12" id="KW-0812">Transmembrane</keyword>
<proteinExistence type="inferred from homology"/>
<dbReference type="GO" id="GO:0005886">
    <property type="term" value="C:plasma membrane"/>
    <property type="evidence" value="ECO:0007669"/>
    <property type="project" value="UniProtKB-SubCell"/>
</dbReference>
<dbReference type="InterPro" id="IPR002146">
    <property type="entry name" value="ATP_synth_b/b'su_bac/chlpt"/>
</dbReference>
<reference evidence="15 16" key="1">
    <citation type="journal article" date="2016" name="Nat. Commun.">
        <title>Thousands of microbial genomes shed light on interconnected biogeochemical processes in an aquifer system.</title>
        <authorList>
            <person name="Anantharaman K."/>
            <person name="Brown C.T."/>
            <person name="Hug L.A."/>
            <person name="Sharon I."/>
            <person name="Castelle C.J."/>
            <person name="Probst A.J."/>
            <person name="Thomas B.C."/>
            <person name="Singh A."/>
            <person name="Wilkins M.J."/>
            <person name="Karaoz U."/>
            <person name="Brodie E.L."/>
            <person name="Williams K.H."/>
            <person name="Hubbard S.S."/>
            <person name="Banfield J.F."/>
        </authorList>
    </citation>
    <scope>NUCLEOTIDE SEQUENCE [LARGE SCALE GENOMIC DNA]</scope>
</reference>
<keyword evidence="2 12" id="KW-0813">Transport</keyword>
<dbReference type="PANTHER" id="PTHR33445:SF2">
    <property type="entry name" value="ATP SYNTHASE SUBUNIT B', CHLOROPLASTIC"/>
    <property type="match status" value="1"/>
</dbReference>
<dbReference type="InterPro" id="IPR005864">
    <property type="entry name" value="ATP_synth_F0_bsu_bac"/>
</dbReference>
<keyword evidence="5 12" id="KW-0375">Hydrogen ion transport</keyword>
<keyword evidence="12" id="KW-1003">Cell membrane</keyword>
<dbReference type="STRING" id="1817832.A3J48_00785"/>
<evidence type="ECO:0000256" key="12">
    <source>
        <dbReference type="HAMAP-Rule" id="MF_01398"/>
    </source>
</evidence>
<evidence type="ECO:0000256" key="8">
    <source>
        <dbReference type="ARBA" id="ARBA00023136"/>
    </source>
</evidence>
<dbReference type="GO" id="GO:0045259">
    <property type="term" value="C:proton-transporting ATP synthase complex"/>
    <property type="evidence" value="ECO:0007669"/>
    <property type="project" value="UniProtKB-KW"/>
</dbReference>
<protein>
    <recommendedName>
        <fullName evidence="12">ATP synthase subunit b</fullName>
    </recommendedName>
    <alternativeName>
        <fullName evidence="12">ATP synthase F(0) sector subunit b</fullName>
    </alternativeName>
    <alternativeName>
        <fullName evidence="12">ATPase subunit I</fullName>
    </alternativeName>
    <alternativeName>
        <fullName evidence="12">F-type ATPase subunit b</fullName>
        <shortName evidence="12">F-ATPase subunit b</shortName>
    </alternativeName>
</protein>
<gene>
    <name evidence="12" type="primary">atpF</name>
    <name evidence="15" type="ORF">A3J48_00785</name>
</gene>
<dbReference type="PANTHER" id="PTHR33445">
    <property type="entry name" value="ATP SYNTHASE SUBUNIT B', CHLOROPLASTIC"/>
    <property type="match status" value="1"/>
</dbReference>
<dbReference type="HAMAP" id="MF_01398">
    <property type="entry name" value="ATP_synth_b_bprime"/>
    <property type="match status" value="1"/>
</dbReference>
<evidence type="ECO:0000256" key="6">
    <source>
        <dbReference type="ARBA" id="ARBA00022989"/>
    </source>
</evidence>
<feature type="coiled-coil region" evidence="14">
    <location>
        <begin position="107"/>
        <end position="149"/>
    </location>
</feature>
<keyword evidence="6 12" id="KW-1133">Transmembrane helix</keyword>
<dbReference type="CDD" id="cd06503">
    <property type="entry name" value="ATP-synt_Fo_b"/>
    <property type="match status" value="1"/>
</dbReference>
<organism evidence="15 16">
    <name type="scientific">Candidatus Doudnabacteria bacterium RIFCSPHIGHO2_02_FULL_46_11</name>
    <dbReference type="NCBI Taxonomy" id="1817832"/>
    <lineage>
        <taxon>Bacteria</taxon>
        <taxon>Candidatus Doudnaibacteriota</taxon>
    </lineage>
</organism>
<evidence type="ECO:0000256" key="3">
    <source>
        <dbReference type="ARBA" id="ARBA00022547"/>
    </source>
</evidence>
<comment type="function">
    <text evidence="10 12">F(1)F(0) ATP synthase produces ATP from ADP in the presence of a proton or sodium gradient. F-type ATPases consist of two structural domains, F(1) containing the extramembraneous catalytic core and F(0) containing the membrane proton channel, linked together by a central stalk and a peripheral stalk. During catalysis, ATP synthesis in the catalytic domain of F(1) is coupled via a rotary mechanism of the central stalk subunits to proton translocation.</text>
</comment>
<evidence type="ECO:0000256" key="10">
    <source>
        <dbReference type="ARBA" id="ARBA00025198"/>
    </source>
</evidence>
<evidence type="ECO:0000256" key="11">
    <source>
        <dbReference type="ARBA" id="ARBA00037847"/>
    </source>
</evidence>
<comment type="function">
    <text evidence="12">Component of the F(0) channel, it forms part of the peripheral stalk, linking F(1) to F(0).</text>
</comment>
<sequence length="181" mass="20260">MVDLINIAHAAEEAATAAEAAGPIGTLGLNLKLFVAQLVNFGVVLFVLWRWVLTPVAKRLQERTDRIEKSLQNATALDAEKEKFEIWKKEEMGKVRSLASGIVAESKSQAEKVKVEVLARAKNEQEELLKRAEQQIASEKDKMLREAKEQLASLVVSSVEKVLREKIDDKTDQELIRKALN</sequence>
<evidence type="ECO:0000313" key="16">
    <source>
        <dbReference type="Proteomes" id="UP000176786"/>
    </source>
</evidence>
<keyword evidence="9 12" id="KW-0066">ATP synthesis</keyword>
<evidence type="ECO:0000256" key="7">
    <source>
        <dbReference type="ARBA" id="ARBA00023065"/>
    </source>
</evidence>
<comment type="subunit">
    <text evidence="12">F-type ATPases have 2 components, F(1) - the catalytic core - and F(0) - the membrane proton channel. F(1) has five subunits: alpha(3), beta(3), gamma(1), delta(1), epsilon(1). F(0) has three main subunits: a(1), b(2) and c(10-14). The alpha and beta chains form an alternating ring which encloses part of the gamma chain. F(1) is attached to F(0) by a central stalk formed by the gamma and epsilon chains, while a peripheral stalk is formed by the delta and b chains.</text>
</comment>
<evidence type="ECO:0000256" key="9">
    <source>
        <dbReference type="ARBA" id="ARBA00023310"/>
    </source>
</evidence>
<dbReference type="Pfam" id="PF00430">
    <property type="entry name" value="ATP-synt_B"/>
    <property type="match status" value="1"/>
</dbReference>
<keyword evidence="7 12" id="KW-0406">Ion transport</keyword>
<dbReference type="AlphaFoldDB" id="A0A1F5P8B4"/>
<dbReference type="NCBIfam" id="TIGR01144">
    <property type="entry name" value="ATP_synt_b"/>
    <property type="match status" value="1"/>
</dbReference>
<dbReference type="GO" id="GO:0046933">
    <property type="term" value="F:proton-transporting ATP synthase activity, rotational mechanism"/>
    <property type="evidence" value="ECO:0007669"/>
    <property type="project" value="UniProtKB-UniRule"/>
</dbReference>
<keyword evidence="8 12" id="KW-0472">Membrane</keyword>
<dbReference type="GO" id="GO:0046961">
    <property type="term" value="F:proton-transporting ATPase activity, rotational mechanism"/>
    <property type="evidence" value="ECO:0007669"/>
    <property type="project" value="TreeGrafter"/>
</dbReference>
<dbReference type="EMBL" id="MFES01000006">
    <property type="protein sequence ID" value="OGE86176.1"/>
    <property type="molecule type" value="Genomic_DNA"/>
</dbReference>
<evidence type="ECO:0000256" key="1">
    <source>
        <dbReference type="ARBA" id="ARBA00005513"/>
    </source>
</evidence>
<comment type="caution">
    <text evidence="15">The sequence shown here is derived from an EMBL/GenBank/DDBJ whole genome shotgun (WGS) entry which is preliminary data.</text>
</comment>
<feature type="transmembrane region" description="Helical" evidence="12">
    <location>
        <begin position="33"/>
        <end position="53"/>
    </location>
</feature>
<evidence type="ECO:0000256" key="5">
    <source>
        <dbReference type="ARBA" id="ARBA00022781"/>
    </source>
</evidence>
<comment type="similarity">
    <text evidence="1 12 13">Belongs to the ATPase B chain family.</text>
</comment>
<keyword evidence="3 12" id="KW-0138">CF(0)</keyword>
<evidence type="ECO:0000256" key="2">
    <source>
        <dbReference type="ARBA" id="ARBA00022448"/>
    </source>
</evidence>
<keyword evidence="14" id="KW-0175">Coiled coil</keyword>
<evidence type="ECO:0000313" key="15">
    <source>
        <dbReference type="EMBL" id="OGE86176.1"/>
    </source>
</evidence>
<name>A0A1F5P8B4_9BACT</name>
<comment type="subcellular location">
    <subcellularLocation>
        <location evidence="12">Cell membrane</location>
        <topology evidence="12">Single-pass membrane protein</topology>
    </subcellularLocation>
    <subcellularLocation>
        <location evidence="11">Endomembrane system</location>
        <topology evidence="11">Single-pass membrane protein</topology>
    </subcellularLocation>
</comment>
<dbReference type="InterPro" id="IPR050059">
    <property type="entry name" value="ATP_synthase_B_chain"/>
</dbReference>
<accession>A0A1F5P8B4</accession>
<dbReference type="Proteomes" id="UP000176786">
    <property type="component" value="Unassembled WGS sequence"/>
</dbReference>
<evidence type="ECO:0000256" key="4">
    <source>
        <dbReference type="ARBA" id="ARBA00022692"/>
    </source>
</evidence>
<dbReference type="GO" id="GO:0012505">
    <property type="term" value="C:endomembrane system"/>
    <property type="evidence" value="ECO:0007669"/>
    <property type="project" value="UniProtKB-SubCell"/>
</dbReference>